<accession>A0A8J5MCM1</accession>
<dbReference type="AlphaFoldDB" id="A0A8J5MCM1"/>
<name>A0A8J5MCM1_9STRA</name>
<proteinExistence type="predicted"/>
<organism evidence="1 2">
    <name type="scientific">Phytophthora aleatoria</name>
    <dbReference type="NCBI Taxonomy" id="2496075"/>
    <lineage>
        <taxon>Eukaryota</taxon>
        <taxon>Sar</taxon>
        <taxon>Stramenopiles</taxon>
        <taxon>Oomycota</taxon>
        <taxon>Peronosporomycetes</taxon>
        <taxon>Peronosporales</taxon>
        <taxon>Peronosporaceae</taxon>
        <taxon>Phytophthora</taxon>
    </lineage>
</organism>
<comment type="caution">
    <text evidence="1">The sequence shown here is derived from an EMBL/GenBank/DDBJ whole genome shotgun (WGS) entry which is preliminary data.</text>
</comment>
<protein>
    <submittedName>
        <fullName evidence="1">Uncharacterized protein</fullName>
    </submittedName>
</protein>
<evidence type="ECO:0000313" key="2">
    <source>
        <dbReference type="Proteomes" id="UP000709295"/>
    </source>
</evidence>
<feature type="non-terminal residue" evidence="1">
    <location>
        <position position="66"/>
    </location>
</feature>
<evidence type="ECO:0000313" key="1">
    <source>
        <dbReference type="EMBL" id="KAG6944957.1"/>
    </source>
</evidence>
<sequence>MGLLLLYLASSGSMKDVGLALTVNRASVEDFVQTSCSLFEGRPRFDRDLGATPGVCSDSADATGAT</sequence>
<gene>
    <name evidence="1" type="ORF">JG688_00016817</name>
</gene>
<dbReference type="Proteomes" id="UP000709295">
    <property type="component" value="Unassembled WGS sequence"/>
</dbReference>
<reference evidence="1" key="1">
    <citation type="submission" date="2021-01" db="EMBL/GenBank/DDBJ databases">
        <title>Phytophthora aleatoria, a newly-described species from Pinus radiata is distinct from Phytophthora cactorum isolates based on comparative genomics.</title>
        <authorList>
            <person name="Mcdougal R."/>
            <person name="Panda P."/>
            <person name="Williams N."/>
            <person name="Studholme D.J."/>
        </authorList>
    </citation>
    <scope>NUCLEOTIDE SEQUENCE</scope>
    <source>
        <strain evidence="1">NZFS 4037</strain>
    </source>
</reference>
<dbReference type="EMBL" id="JAENGY010002228">
    <property type="protein sequence ID" value="KAG6944957.1"/>
    <property type="molecule type" value="Genomic_DNA"/>
</dbReference>
<keyword evidence="2" id="KW-1185">Reference proteome</keyword>